<keyword evidence="6" id="KW-0479">Metal-binding</keyword>
<accession>A0ABN2W9V7</accession>
<dbReference type="Proteomes" id="UP001500016">
    <property type="component" value="Unassembled WGS sequence"/>
</dbReference>
<organism evidence="7 8">
    <name type="scientific">Streptomyces albiaxialis</name>
    <dbReference type="NCBI Taxonomy" id="329523"/>
    <lineage>
        <taxon>Bacteria</taxon>
        <taxon>Bacillati</taxon>
        <taxon>Actinomycetota</taxon>
        <taxon>Actinomycetes</taxon>
        <taxon>Kitasatosporales</taxon>
        <taxon>Streptomycetaceae</taxon>
        <taxon>Streptomyces</taxon>
    </lineage>
</organism>
<feature type="binding site" evidence="6">
    <location>
        <position position="34"/>
    </location>
    <ligand>
        <name>Mg(2+)</name>
        <dbReference type="ChEBI" id="CHEBI:18420"/>
    </ligand>
</feature>
<keyword evidence="6" id="KW-0234">DNA repair</keyword>
<dbReference type="RefSeq" id="WP_344531508.1">
    <property type="nucleotide sequence ID" value="NZ_BAAAPE010000013.1"/>
</dbReference>
<dbReference type="InterPro" id="IPR007581">
    <property type="entry name" value="Endonuclease-V"/>
</dbReference>
<evidence type="ECO:0000256" key="3">
    <source>
        <dbReference type="ARBA" id="ARBA00022722"/>
    </source>
</evidence>
<evidence type="ECO:0000256" key="2">
    <source>
        <dbReference type="ARBA" id="ARBA00022490"/>
    </source>
</evidence>
<evidence type="ECO:0000256" key="4">
    <source>
        <dbReference type="ARBA" id="ARBA00022759"/>
    </source>
</evidence>
<keyword evidence="2 6" id="KW-0963">Cytoplasm</keyword>
<keyword evidence="6" id="KW-0227">DNA damage</keyword>
<gene>
    <name evidence="6" type="primary">nfi</name>
    <name evidence="7" type="ORF">GCM10009801_49840</name>
</gene>
<evidence type="ECO:0000256" key="1">
    <source>
        <dbReference type="ARBA" id="ARBA00004496"/>
    </source>
</evidence>
<keyword evidence="6" id="KW-0460">Magnesium</keyword>
<dbReference type="HAMAP" id="MF_00801">
    <property type="entry name" value="Endonuclease_5"/>
    <property type="match status" value="1"/>
</dbReference>
<comment type="subcellular location">
    <subcellularLocation>
        <location evidence="1 6">Cytoplasm</location>
    </subcellularLocation>
</comment>
<evidence type="ECO:0000256" key="5">
    <source>
        <dbReference type="ARBA" id="ARBA00022801"/>
    </source>
</evidence>
<evidence type="ECO:0000256" key="6">
    <source>
        <dbReference type="HAMAP-Rule" id="MF_00801"/>
    </source>
</evidence>
<comment type="function">
    <text evidence="6">DNA repair enzyme involved in the repair of deaminated bases. Selectively cleaves double-stranded DNA at the second phosphodiester bond 3' to a deoxyinosine leaving behind the intact lesion on the nicked DNA.</text>
</comment>
<proteinExistence type="inferred from homology"/>
<keyword evidence="3 6" id="KW-0540">Nuclease</keyword>
<comment type="catalytic activity">
    <reaction evidence="6">
        <text>Endonucleolytic cleavage at apurinic or apyrimidinic sites to products with a 5'-phosphate.</text>
        <dbReference type="EC" id="3.1.21.7"/>
    </reaction>
</comment>
<dbReference type="GO" id="GO:0004519">
    <property type="term" value="F:endonuclease activity"/>
    <property type="evidence" value="ECO:0007669"/>
    <property type="project" value="UniProtKB-KW"/>
</dbReference>
<comment type="cofactor">
    <cofactor evidence="6">
        <name>Mg(2+)</name>
        <dbReference type="ChEBI" id="CHEBI:18420"/>
    </cofactor>
</comment>
<dbReference type="Pfam" id="PF04493">
    <property type="entry name" value="Endonuclease_5"/>
    <property type="match status" value="1"/>
</dbReference>
<dbReference type="PANTHER" id="PTHR28511:SF1">
    <property type="entry name" value="ENDONUCLEASE V"/>
    <property type="match status" value="1"/>
</dbReference>
<keyword evidence="4 6" id="KW-0255">Endonuclease</keyword>
<evidence type="ECO:0000313" key="8">
    <source>
        <dbReference type="Proteomes" id="UP001500016"/>
    </source>
</evidence>
<keyword evidence="5 6" id="KW-0378">Hydrolase</keyword>
<sequence length="221" mass="23633">MYDEARAEQERLRALVRAESAPGLRLDGTVAGADVAYDDESGVCAAAVVVVDSRTLDVLDRAVAVRPVEFPYVPGLLAFREAPPLLAALDELRARPDILVCDGYGVAHPRRVGLASHVGVLTGIPSLGVAKNPLTFTHGEPGEERGSWAPLTDAAHGDEVVGRALRTRDGVKPVYVSSGHLVGLDDACALTLRLTPRYRQPETTRLADRLCRDALKSGIPR</sequence>
<evidence type="ECO:0000313" key="7">
    <source>
        <dbReference type="EMBL" id="GAA2087085.1"/>
    </source>
</evidence>
<protein>
    <recommendedName>
        <fullName evidence="6">Endonuclease V</fullName>
        <ecNumber evidence="6">3.1.21.7</ecNumber>
    </recommendedName>
    <alternativeName>
        <fullName evidence="6">Deoxyinosine 3'endonuclease</fullName>
    </alternativeName>
    <alternativeName>
        <fullName evidence="6">Deoxyribonuclease V</fullName>
        <shortName evidence="6">DNase V</shortName>
    </alternativeName>
</protein>
<comment type="caution">
    <text evidence="7">The sequence shown here is derived from an EMBL/GenBank/DDBJ whole genome shotgun (WGS) entry which is preliminary data.</text>
</comment>
<dbReference type="CDD" id="cd06559">
    <property type="entry name" value="Endonuclease_V"/>
    <property type="match status" value="1"/>
</dbReference>
<comment type="similarity">
    <text evidence="6">Belongs to the endonuclease V family.</text>
</comment>
<feature type="site" description="Interaction with target DNA" evidence="6">
    <location>
        <position position="72"/>
    </location>
</feature>
<dbReference type="EMBL" id="BAAAPE010000013">
    <property type="protein sequence ID" value="GAA2087085.1"/>
    <property type="molecule type" value="Genomic_DNA"/>
</dbReference>
<dbReference type="PANTHER" id="PTHR28511">
    <property type="entry name" value="ENDONUCLEASE V"/>
    <property type="match status" value="1"/>
</dbReference>
<name>A0ABN2W9V7_9ACTN</name>
<feature type="binding site" evidence="6">
    <location>
        <position position="102"/>
    </location>
    <ligand>
        <name>Mg(2+)</name>
        <dbReference type="ChEBI" id="CHEBI:18420"/>
    </ligand>
</feature>
<dbReference type="Gene3D" id="3.30.2170.10">
    <property type="entry name" value="archaeoglobus fulgidus dsm 4304 superfamily"/>
    <property type="match status" value="1"/>
</dbReference>
<dbReference type="EC" id="3.1.21.7" evidence="6"/>
<reference evidence="7 8" key="1">
    <citation type="journal article" date="2019" name="Int. J. Syst. Evol. Microbiol.">
        <title>The Global Catalogue of Microorganisms (GCM) 10K type strain sequencing project: providing services to taxonomists for standard genome sequencing and annotation.</title>
        <authorList>
            <consortium name="The Broad Institute Genomics Platform"/>
            <consortium name="The Broad Institute Genome Sequencing Center for Infectious Disease"/>
            <person name="Wu L."/>
            <person name="Ma J."/>
        </authorList>
    </citation>
    <scope>NUCLEOTIDE SEQUENCE [LARGE SCALE GENOMIC DNA]</scope>
    <source>
        <strain evidence="7 8">JCM 15478</strain>
    </source>
</reference>
<keyword evidence="8" id="KW-1185">Reference proteome</keyword>